<keyword evidence="3" id="KW-1185">Reference proteome</keyword>
<evidence type="ECO:0000313" key="2">
    <source>
        <dbReference type="EMBL" id="PCH39924.1"/>
    </source>
</evidence>
<keyword evidence="1" id="KW-0472">Membrane</keyword>
<dbReference type="AlphaFoldDB" id="A0A2H3JT93"/>
<keyword evidence="1" id="KW-0812">Transmembrane</keyword>
<dbReference type="OrthoDB" id="2756573at2759"/>
<dbReference type="Proteomes" id="UP000218811">
    <property type="component" value="Unassembled WGS sequence"/>
</dbReference>
<name>A0A2H3JT93_WOLCO</name>
<organism evidence="2 3">
    <name type="scientific">Wolfiporia cocos (strain MD-104)</name>
    <name type="common">Brown rot fungus</name>
    <dbReference type="NCBI Taxonomy" id="742152"/>
    <lineage>
        <taxon>Eukaryota</taxon>
        <taxon>Fungi</taxon>
        <taxon>Dikarya</taxon>
        <taxon>Basidiomycota</taxon>
        <taxon>Agaricomycotina</taxon>
        <taxon>Agaricomycetes</taxon>
        <taxon>Polyporales</taxon>
        <taxon>Phaeolaceae</taxon>
        <taxon>Wolfiporia</taxon>
    </lineage>
</organism>
<keyword evidence="1" id="KW-1133">Transmembrane helix</keyword>
<evidence type="ECO:0000313" key="3">
    <source>
        <dbReference type="Proteomes" id="UP000218811"/>
    </source>
</evidence>
<sequence length="174" mass="19248">MTRLSVVAADTLVLAITWRHTYRLKKEASSAYITFPFLALLLEHGVVFFLLLTSLNLMQICTQLISPPEIDSTNLADLVSVFIIPTSSILISRKILHLRNVIDVHDLSPDEFQDPEYSDPLQSLSFTTASNLEDDADAYEHGEPLDSATQARGYDGIPLDYLKDCSSTVCGIGD</sequence>
<evidence type="ECO:0000256" key="1">
    <source>
        <dbReference type="SAM" id="Phobius"/>
    </source>
</evidence>
<feature type="transmembrane region" description="Helical" evidence="1">
    <location>
        <begin position="31"/>
        <end position="52"/>
    </location>
</feature>
<dbReference type="EMBL" id="KB468053">
    <property type="protein sequence ID" value="PCH39924.1"/>
    <property type="molecule type" value="Genomic_DNA"/>
</dbReference>
<reference evidence="2 3" key="1">
    <citation type="journal article" date="2012" name="Science">
        <title>The Paleozoic origin of enzymatic lignin decomposition reconstructed from 31 fungal genomes.</title>
        <authorList>
            <person name="Floudas D."/>
            <person name="Binder M."/>
            <person name="Riley R."/>
            <person name="Barry K."/>
            <person name="Blanchette R.A."/>
            <person name="Henrissat B."/>
            <person name="Martinez A.T."/>
            <person name="Otillar R."/>
            <person name="Spatafora J.W."/>
            <person name="Yadav J.S."/>
            <person name="Aerts A."/>
            <person name="Benoit I."/>
            <person name="Boyd A."/>
            <person name="Carlson A."/>
            <person name="Copeland A."/>
            <person name="Coutinho P.M."/>
            <person name="de Vries R.P."/>
            <person name="Ferreira P."/>
            <person name="Findley K."/>
            <person name="Foster B."/>
            <person name="Gaskell J."/>
            <person name="Glotzer D."/>
            <person name="Gorecki P."/>
            <person name="Heitman J."/>
            <person name="Hesse C."/>
            <person name="Hori C."/>
            <person name="Igarashi K."/>
            <person name="Jurgens J.A."/>
            <person name="Kallen N."/>
            <person name="Kersten P."/>
            <person name="Kohler A."/>
            <person name="Kuees U."/>
            <person name="Kumar T.K.A."/>
            <person name="Kuo A."/>
            <person name="LaButti K."/>
            <person name="Larrondo L.F."/>
            <person name="Lindquist E."/>
            <person name="Ling A."/>
            <person name="Lombard V."/>
            <person name="Lucas S."/>
            <person name="Lundell T."/>
            <person name="Martin R."/>
            <person name="McLaughlin D.J."/>
            <person name="Morgenstern I."/>
            <person name="Morin E."/>
            <person name="Murat C."/>
            <person name="Nagy L.G."/>
            <person name="Nolan M."/>
            <person name="Ohm R.A."/>
            <person name="Patyshakuliyeva A."/>
            <person name="Rokas A."/>
            <person name="Ruiz-Duenas F.J."/>
            <person name="Sabat G."/>
            <person name="Salamov A."/>
            <person name="Samejima M."/>
            <person name="Schmutz J."/>
            <person name="Slot J.C."/>
            <person name="St John F."/>
            <person name="Stenlid J."/>
            <person name="Sun H."/>
            <person name="Sun S."/>
            <person name="Syed K."/>
            <person name="Tsang A."/>
            <person name="Wiebenga A."/>
            <person name="Young D."/>
            <person name="Pisabarro A."/>
            <person name="Eastwood D.C."/>
            <person name="Martin F."/>
            <person name="Cullen D."/>
            <person name="Grigoriev I.V."/>
            <person name="Hibbett D.S."/>
        </authorList>
    </citation>
    <scope>NUCLEOTIDE SEQUENCE [LARGE SCALE GENOMIC DNA]</scope>
    <source>
        <strain evidence="2 3">MD-104</strain>
    </source>
</reference>
<proteinExistence type="predicted"/>
<protein>
    <submittedName>
        <fullName evidence="2">Uncharacterized protein</fullName>
    </submittedName>
</protein>
<gene>
    <name evidence="2" type="ORF">WOLCODRAFT_161962</name>
</gene>
<accession>A0A2H3JT93</accession>